<name>A0A8B9A7U2_PHODC</name>
<organism evidence="3 4">
    <name type="scientific">Phoenix dactylifera</name>
    <name type="common">Date palm</name>
    <dbReference type="NCBI Taxonomy" id="42345"/>
    <lineage>
        <taxon>Eukaryota</taxon>
        <taxon>Viridiplantae</taxon>
        <taxon>Streptophyta</taxon>
        <taxon>Embryophyta</taxon>
        <taxon>Tracheophyta</taxon>
        <taxon>Spermatophyta</taxon>
        <taxon>Magnoliopsida</taxon>
        <taxon>Liliopsida</taxon>
        <taxon>Arecaceae</taxon>
        <taxon>Coryphoideae</taxon>
        <taxon>Phoeniceae</taxon>
        <taxon>Phoenix</taxon>
    </lineage>
</organism>
<comment type="similarity">
    <text evidence="1">Belongs to the cullin family.</text>
</comment>
<evidence type="ECO:0000313" key="3">
    <source>
        <dbReference type="Proteomes" id="UP000228380"/>
    </source>
</evidence>
<dbReference type="AlphaFoldDB" id="A0A8B9A7U2"/>
<dbReference type="Pfam" id="PF00888">
    <property type="entry name" value="Cullin"/>
    <property type="match status" value="1"/>
</dbReference>
<feature type="domain" description="Cullin N-terminal" evidence="2">
    <location>
        <begin position="47"/>
        <end position="111"/>
    </location>
</feature>
<sequence length="114" mass="13260">MSIRKIAFEEGWQHLEEGIAKLTKILEGHDSRSILTASEVIHFYEYIVLPSLMDKDNEALLQELVRMWSNYQVMVRLQSFIFSYLERYYTTRAAVPPLKNVAASCFCNLVILTL</sequence>
<protein>
    <submittedName>
        <fullName evidence="4">Cullin-1-like</fullName>
    </submittedName>
</protein>
<dbReference type="GeneID" id="103716058"/>
<evidence type="ECO:0000256" key="1">
    <source>
        <dbReference type="ARBA" id="ARBA00006019"/>
    </source>
</evidence>
<dbReference type="InterPro" id="IPR001373">
    <property type="entry name" value="Cullin_N"/>
</dbReference>
<reference evidence="3" key="1">
    <citation type="journal article" date="2019" name="Nat. Commun.">
        <title>Genome-wide association mapping of date palm fruit traits.</title>
        <authorList>
            <person name="Hazzouri K.M."/>
            <person name="Gros-Balthazard M."/>
            <person name="Flowers J.M."/>
            <person name="Copetti D."/>
            <person name="Lemansour A."/>
            <person name="Lebrun M."/>
            <person name="Masmoudi K."/>
            <person name="Ferrand S."/>
            <person name="Dhar M.I."/>
            <person name="Fresquez Z.A."/>
            <person name="Rosas U."/>
            <person name="Zhang J."/>
            <person name="Talag J."/>
            <person name="Lee S."/>
            <person name="Kudrna D."/>
            <person name="Powell R.F."/>
            <person name="Leitch I.J."/>
            <person name="Krueger R.R."/>
            <person name="Wing R.A."/>
            <person name="Amiri K.M.A."/>
            <person name="Purugganan M.D."/>
        </authorList>
    </citation>
    <scope>NUCLEOTIDE SEQUENCE [LARGE SCALE GENOMIC DNA]</scope>
    <source>
        <strain evidence="3">cv. Khalas</strain>
    </source>
</reference>
<proteinExistence type="inferred from homology"/>
<dbReference type="SUPFAM" id="SSF74788">
    <property type="entry name" value="Cullin repeat-like"/>
    <property type="match status" value="1"/>
</dbReference>
<dbReference type="RefSeq" id="XP_038979953.1">
    <property type="nucleotide sequence ID" value="XM_039124025.1"/>
</dbReference>
<accession>A0A8B9A7U2</accession>
<keyword evidence="3" id="KW-1185">Reference proteome</keyword>
<dbReference type="InterPro" id="IPR016159">
    <property type="entry name" value="Cullin_repeat-like_dom_sf"/>
</dbReference>
<reference evidence="4" key="2">
    <citation type="submission" date="2025-08" db="UniProtKB">
        <authorList>
            <consortium name="RefSeq"/>
        </authorList>
    </citation>
    <scope>IDENTIFICATION</scope>
    <source>
        <tissue evidence="4">Young leaves</tissue>
    </source>
</reference>
<evidence type="ECO:0000313" key="4">
    <source>
        <dbReference type="RefSeq" id="XP_038979953.1"/>
    </source>
</evidence>
<dbReference type="Proteomes" id="UP000228380">
    <property type="component" value="Chromosome 3"/>
</dbReference>
<evidence type="ECO:0000259" key="2">
    <source>
        <dbReference type="Pfam" id="PF00888"/>
    </source>
</evidence>
<dbReference type="OrthoDB" id="27073at2759"/>
<dbReference type="Gene3D" id="1.20.1310.10">
    <property type="entry name" value="Cullin Repeats"/>
    <property type="match status" value="1"/>
</dbReference>
<dbReference type="KEGG" id="pda:103716058"/>
<gene>
    <name evidence="4" type="primary">LOC103716058</name>
</gene>